<gene>
    <name evidence="1" type="ORF">SDC9_207745</name>
</gene>
<name>A0A645JA81_9ZZZZ</name>
<sequence length="81" mass="9644">MFLQKKNATGYEQIQVFVESKGNHLIAQDQWKEDFLLQIKERGIPQKTFADDTEYHVWGFPFFNQQNRVKEMSEAFAELTE</sequence>
<reference evidence="1" key="1">
    <citation type="submission" date="2019-08" db="EMBL/GenBank/DDBJ databases">
        <authorList>
            <person name="Kucharzyk K."/>
            <person name="Murdoch R.W."/>
            <person name="Higgins S."/>
            <person name="Loffler F."/>
        </authorList>
    </citation>
    <scope>NUCLEOTIDE SEQUENCE</scope>
</reference>
<comment type="caution">
    <text evidence="1">The sequence shown here is derived from an EMBL/GenBank/DDBJ whole genome shotgun (WGS) entry which is preliminary data.</text>
</comment>
<evidence type="ECO:0000313" key="1">
    <source>
        <dbReference type="EMBL" id="MPN60022.1"/>
    </source>
</evidence>
<accession>A0A645JA81</accession>
<dbReference type="AlphaFoldDB" id="A0A645JA81"/>
<protein>
    <submittedName>
        <fullName evidence="1">Uncharacterized protein</fullName>
    </submittedName>
</protein>
<organism evidence="1">
    <name type="scientific">bioreactor metagenome</name>
    <dbReference type="NCBI Taxonomy" id="1076179"/>
    <lineage>
        <taxon>unclassified sequences</taxon>
        <taxon>metagenomes</taxon>
        <taxon>ecological metagenomes</taxon>
    </lineage>
</organism>
<dbReference type="EMBL" id="VSSQ01134735">
    <property type="protein sequence ID" value="MPN60022.1"/>
    <property type="molecule type" value="Genomic_DNA"/>
</dbReference>
<proteinExistence type="predicted"/>